<dbReference type="EMBL" id="CAXLJL010000086">
    <property type="protein sequence ID" value="CAL5131249.1"/>
    <property type="molecule type" value="Genomic_DNA"/>
</dbReference>
<evidence type="ECO:0000313" key="1">
    <source>
        <dbReference type="EMBL" id="CAL5131249.1"/>
    </source>
</evidence>
<proteinExistence type="predicted"/>
<accession>A0AAV2T5I8</accession>
<protein>
    <recommendedName>
        <fullName evidence="3">Peptidase A2 domain-containing protein</fullName>
    </recommendedName>
</protein>
<evidence type="ECO:0008006" key="3">
    <source>
        <dbReference type="Google" id="ProtNLM"/>
    </source>
</evidence>
<dbReference type="AlphaFoldDB" id="A0AAV2T5I8"/>
<sequence>MLCLWKNWPSQDCVSTFQTMPFHGCKIKGTDGLEEVINSLSLAVLKNPSSHICQKIFNTNGKSLDFIVDTGSVESIISQTDLVSFSPSAAVVPMTTIVKGTTGHSLPVVG</sequence>
<gene>
    <name evidence="1" type="ORF">CDAUBV1_LOCUS3420</name>
</gene>
<name>A0AAV2T5I8_CALDB</name>
<organism evidence="1 2">
    <name type="scientific">Calicophoron daubneyi</name>
    <name type="common">Rumen fluke</name>
    <name type="synonym">Paramphistomum daubneyi</name>
    <dbReference type="NCBI Taxonomy" id="300641"/>
    <lineage>
        <taxon>Eukaryota</taxon>
        <taxon>Metazoa</taxon>
        <taxon>Spiralia</taxon>
        <taxon>Lophotrochozoa</taxon>
        <taxon>Platyhelminthes</taxon>
        <taxon>Trematoda</taxon>
        <taxon>Digenea</taxon>
        <taxon>Plagiorchiida</taxon>
        <taxon>Pronocephalata</taxon>
        <taxon>Paramphistomoidea</taxon>
        <taxon>Paramphistomidae</taxon>
        <taxon>Calicophoron</taxon>
    </lineage>
</organism>
<comment type="caution">
    <text evidence="1">The sequence shown here is derived from an EMBL/GenBank/DDBJ whole genome shotgun (WGS) entry which is preliminary data.</text>
</comment>
<dbReference type="Proteomes" id="UP001497525">
    <property type="component" value="Unassembled WGS sequence"/>
</dbReference>
<evidence type="ECO:0000313" key="2">
    <source>
        <dbReference type="Proteomes" id="UP001497525"/>
    </source>
</evidence>
<reference evidence="1" key="1">
    <citation type="submission" date="2024-06" db="EMBL/GenBank/DDBJ databases">
        <authorList>
            <person name="Liu X."/>
            <person name="Lenzi L."/>
            <person name="Haldenby T S."/>
            <person name="Uol C."/>
        </authorList>
    </citation>
    <scope>NUCLEOTIDE SEQUENCE</scope>
</reference>